<dbReference type="EMBL" id="MQVM01000004">
    <property type="protein sequence ID" value="ONH76207.1"/>
    <property type="molecule type" value="Genomic_DNA"/>
</dbReference>
<dbReference type="PANTHER" id="PTHR28256:SF1">
    <property type="entry name" value="RIBONUCLEASES P_MRP PROTEIN SUBUNIT POP7"/>
    <property type="match status" value="1"/>
</dbReference>
<dbReference type="GO" id="GO:0001682">
    <property type="term" value="P:tRNA 5'-leader removal"/>
    <property type="evidence" value="ECO:0007669"/>
    <property type="project" value="InterPro"/>
</dbReference>
<dbReference type="GO" id="GO:0006364">
    <property type="term" value="P:rRNA processing"/>
    <property type="evidence" value="ECO:0007669"/>
    <property type="project" value="TreeGrafter"/>
</dbReference>
<name>A0A1V2LR22_PICKU</name>
<keyword evidence="3" id="KW-0539">Nucleus</keyword>
<dbReference type="Pfam" id="PF12328">
    <property type="entry name" value="Rpp20"/>
    <property type="match status" value="1"/>
</dbReference>
<dbReference type="GO" id="GO:0000171">
    <property type="term" value="F:ribonuclease MRP activity"/>
    <property type="evidence" value="ECO:0007669"/>
    <property type="project" value="TreeGrafter"/>
</dbReference>
<dbReference type="InterPro" id="IPR014612">
    <property type="entry name" value="Pop7/Rpp20"/>
</dbReference>
<dbReference type="GO" id="GO:0000294">
    <property type="term" value="P:nuclear-transcribed mRNA catabolic process, RNase MRP-dependent"/>
    <property type="evidence" value="ECO:0007669"/>
    <property type="project" value="TreeGrafter"/>
</dbReference>
<keyword evidence="2" id="KW-0819">tRNA processing</keyword>
<dbReference type="InterPro" id="IPR036882">
    <property type="entry name" value="Alba-like_dom_sf"/>
</dbReference>
<evidence type="ECO:0000313" key="5">
    <source>
        <dbReference type="EMBL" id="ONH76207.1"/>
    </source>
</evidence>
<comment type="subcellular location">
    <subcellularLocation>
        <location evidence="1">Nucleus</location>
    </subcellularLocation>
</comment>
<dbReference type="Gene3D" id="3.30.110.20">
    <property type="entry name" value="Alba-like domain"/>
    <property type="match status" value="1"/>
</dbReference>
<evidence type="ECO:0000256" key="3">
    <source>
        <dbReference type="ARBA" id="ARBA00023242"/>
    </source>
</evidence>
<dbReference type="AlphaFoldDB" id="A0A1V2LR22"/>
<protein>
    <submittedName>
        <fullName evidence="5">Ribonucleases P/MRP protein subunit POP7</fullName>
    </submittedName>
</protein>
<dbReference type="SUPFAM" id="SSF82704">
    <property type="entry name" value="AlbA-like"/>
    <property type="match status" value="1"/>
</dbReference>
<reference evidence="6" key="1">
    <citation type="journal article" date="2017" name="Genome Announc.">
        <title>Genome sequences of Cyberlindnera fabianii 65, Pichia kudriavzevii 129, and Saccharomyces cerevisiae 131 isolated from fermented masau fruits in Zimbabwe.</title>
        <authorList>
            <person name="van Rijswijck I.M.H."/>
            <person name="Derks M.F.L."/>
            <person name="Abee T."/>
            <person name="de Ridder D."/>
            <person name="Smid E.J."/>
        </authorList>
    </citation>
    <scope>NUCLEOTIDE SEQUENCE [LARGE SCALE GENOMIC DNA]</scope>
    <source>
        <strain evidence="6">129</strain>
    </source>
</reference>
<dbReference type="GO" id="GO:0000172">
    <property type="term" value="C:ribonuclease MRP complex"/>
    <property type="evidence" value="ECO:0007669"/>
    <property type="project" value="InterPro"/>
</dbReference>
<organism evidence="5 6">
    <name type="scientific">Pichia kudriavzevii</name>
    <name type="common">Yeast</name>
    <name type="synonym">Issatchenkia orientalis</name>
    <dbReference type="NCBI Taxonomy" id="4909"/>
    <lineage>
        <taxon>Eukaryota</taxon>
        <taxon>Fungi</taxon>
        <taxon>Dikarya</taxon>
        <taxon>Ascomycota</taxon>
        <taxon>Saccharomycotina</taxon>
        <taxon>Pichiomycetes</taxon>
        <taxon>Pichiales</taxon>
        <taxon>Pichiaceae</taxon>
        <taxon>Pichia</taxon>
    </lineage>
</organism>
<evidence type="ECO:0000256" key="2">
    <source>
        <dbReference type="ARBA" id="ARBA00022694"/>
    </source>
</evidence>
<dbReference type="PANTHER" id="PTHR28256">
    <property type="entry name" value="RIBONUCLEASES P/MRP PROTEIN SUBUNIT POP7"/>
    <property type="match status" value="1"/>
</dbReference>
<dbReference type="GO" id="GO:0004526">
    <property type="term" value="F:ribonuclease P activity"/>
    <property type="evidence" value="ECO:0007669"/>
    <property type="project" value="TreeGrafter"/>
</dbReference>
<dbReference type="Proteomes" id="UP000189274">
    <property type="component" value="Unassembled WGS sequence"/>
</dbReference>
<accession>A0A1V2LR22</accession>
<dbReference type="GO" id="GO:0003723">
    <property type="term" value="F:RNA binding"/>
    <property type="evidence" value="ECO:0007669"/>
    <property type="project" value="TreeGrafter"/>
</dbReference>
<comment type="caution">
    <text evidence="5">The sequence shown here is derived from an EMBL/GenBank/DDBJ whole genome shotgun (WGS) entry which is preliminary data.</text>
</comment>
<feature type="compositionally biased region" description="Acidic residues" evidence="4">
    <location>
        <begin position="90"/>
        <end position="100"/>
    </location>
</feature>
<feature type="region of interest" description="Disordered" evidence="4">
    <location>
        <begin position="75"/>
        <end position="103"/>
    </location>
</feature>
<dbReference type="GO" id="GO:0005655">
    <property type="term" value="C:nucleolar ribonuclease P complex"/>
    <property type="evidence" value="ECO:0007669"/>
    <property type="project" value="InterPro"/>
</dbReference>
<evidence type="ECO:0000256" key="1">
    <source>
        <dbReference type="ARBA" id="ARBA00004123"/>
    </source>
</evidence>
<dbReference type="VEuPathDB" id="FungiDB:C5L36_0C10080"/>
<evidence type="ECO:0000256" key="4">
    <source>
        <dbReference type="SAM" id="MobiDB-lite"/>
    </source>
</evidence>
<dbReference type="InterPro" id="IPR020241">
    <property type="entry name" value="RNase_P/MRP_Pop7_fungi"/>
</dbReference>
<evidence type="ECO:0000313" key="6">
    <source>
        <dbReference type="Proteomes" id="UP000189274"/>
    </source>
</evidence>
<gene>
    <name evidence="5" type="ORF">BOH78_1154</name>
</gene>
<sequence>MILKFDDIPNKKGTLVRRGNISKKTNYITVKGMGKSINKVINIGLHFKFEENFQVDIFTKSVGVLDEFVQIEKTEDQEQIRKKENGNDGEKEEEEEEEEELVRKRNVGAVEVRVYL</sequence>
<proteinExistence type="predicted"/>
<feature type="compositionally biased region" description="Basic and acidic residues" evidence="4">
    <location>
        <begin position="75"/>
        <end position="89"/>
    </location>
</feature>
<dbReference type="GO" id="GO:0034965">
    <property type="term" value="P:intronic box C/D snoRNA processing"/>
    <property type="evidence" value="ECO:0007669"/>
    <property type="project" value="TreeGrafter"/>
</dbReference>